<protein>
    <submittedName>
        <fullName evidence="1">Uncharacterized protein</fullName>
    </submittedName>
</protein>
<dbReference type="Proteomes" id="UP000228934">
    <property type="component" value="Unassembled WGS sequence"/>
</dbReference>
<dbReference type="OrthoDB" id="4155914at2759"/>
<sequence>MANCNNFLQETGSLKGGENIPACRVFAGLMSEEFFPFDDENTAECYSPSMDRCFPHSPNEVMTLWKRLNIKGSIYNDHDW</sequence>
<reference evidence="2" key="1">
    <citation type="journal article" date="2017" name="Nat. Commun.">
        <title>The North American bullfrog draft genome provides insight into hormonal regulation of long noncoding RNA.</title>
        <authorList>
            <person name="Hammond S.A."/>
            <person name="Warren R.L."/>
            <person name="Vandervalk B.P."/>
            <person name="Kucuk E."/>
            <person name="Khan H."/>
            <person name="Gibb E.A."/>
            <person name="Pandoh P."/>
            <person name="Kirk H."/>
            <person name="Zhao Y."/>
            <person name="Jones M."/>
            <person name="Mungall A.J."/>
            <person name="Coope R."/>
            <person name="Pleasance S."/>
            <person name="Moore R.A."/>
            <person name="Holt R.A."/>
            <person name="Round J.M."/>
            <person name="Ohora S."/>
            <person name="Walle B.V."/>
            <person name="Veldhoen N."/>
            <person name="Helbing C.C."/>
            <person name="Birol I."/>
        </authorList>
    </citation>
    <scope>NUCLEOTIDE SEQUENCE [LARGE SCALE GENOMIC DNA]</scope>
</reference>
<evidence type="ECO:0000313" key="2">
    <source>
        <dbReference type="Proteomes" id="UP000228934"/>
    </source>
</evidence>
<evidence type="ECO:0000313" key="1">
    <source>
        <dbReference type="EMBL" id="PIO22390.1"/>
    </source>
</evidence>
<accession>A0A2G9R3C5</accession>
<gene>
    <name evidence="1" type="ORF">AB205_0187110</name>
</gene>
<keyword evidence="2" id="KW-1185">Reference proteome</keyword>
<dbReference type="AlphaFoldDB" id="A0A2G9R3C5"/>
<name>A0A2G9R3C5_AQUCT</name>
<dbReference type="EMBL" id="KV948975">
    <property type="protein sequence ID" value="PIO22390.1"/>
    <property type="molecule type" value="Genomic_DNA"/>
</dbReference>
<organism evidence="1 2">
    <name type="scientific">Aquarana catesbeiana</name>
    <name type="common">American bullfrog</name>
    <name type="synonym">Rana catesbeiana</name>
    <dbReference type="NCBI Taxonomy" id="8400"/>
    <lineage>
        <taxon>Eukaryota</taxon>
        <taxon>Metazoa</taxon>
        <taxon>Chordata</taxon>
        <taxon>Craniata</taxon>
        <taxon>Vertebrata</taxon>
        <taxon>Euteleostomi</taxon>
        <taxon>Amphibia</taxon>
        <taxon>Batrachia</taxon>
        <taxon>Anura</taxon>
        <taxon>Neobatrachia</taxon>
        <taxon>Ranoidea</taxon>
        <taxon>Ranidae</taxon>
        <taxon>Aquarana</taxon>
    </lineage>
</organism>
<proteinExistence type="predicted"/>